<organism evidence="1">
    <name type="scientific">Arundo donax</name>
    <name type="common">Giant reed</name>
    <name type="synonym">Donax arundinaceus</name>
    <dbReference type="NCBI Taxonomy" id="35708"/>
    <lineage>
        <taxon>Eukaryota</taxon>
        <taxon>Viridiplantae</taxon>
        <taxon>Streptophyta</taxon>
        <taxon>Embryophyta</taxon>
        <taxon>Tracheophyta</taxon>
        <taxon>Spermatophyta</taxon>
        <taxon>Magnoliopsida</taxon>
        <taxon>Liliopsida</taxon>
        <taxon>Poales</taxon>
        <taxon>Poaceae</taxon>
        <taxon>PACMAD clade</taxon>
        <taxon>Arundinoideae</taxon>
        <taxon>Arundineae</taxon>
        <taxon>Arundo</taxon>
    </lineage>
</organism>
<sequence>MFTHQSLTKHTEYPSSYPDTFVYKMEGIKLQESSNVCPNMFFQNQAN</sequence>
<protein>
    <submittedName>
        <fullName evidence="1">Uncharacterized protein</fullName>
    </submittedName>
</protein>
<name>A0A0A9ERW4_ARUDO</name>
<dbReference type="EMBL" id="GBRH01195049">
    <property type="protein sequence ID" value="JAE02847.1"/>
    <property type="molecule type" value="Transcribed_RNA"/>
</dbReference>
<dbReference type="AlphaFoldDB" id="A0A0A9ERW4"/>
<accession>A0A0A9ERW4</accession>
<proteinExistence type="predicted"/>
<evidence type="ECO:0000313" key="1">
    <source>
        <dbReference type="EMBL" id="JAE02847.1"/>
    </source>
</evidence>
<reference evidence="1" key="1">
    <citation type="submission" date="2014-09" db="EMBL/GenBank/DDBJ databases">
        <authorList>
            <person name="Magalhaes I.L.F."/>
            <person name="Oliveira U."/>
            <person name="Santos F.R."/>
            <person name="Vidigal T.H.D.A."/>
            <person name="Brescovit A.D."/>
            <person name="Santos A.J."/>
        </authorList>
    </citation>
    <scope>NUCLEOTIDE SEQUENCE</scope>
    <source>
        <tissue evidence="1">Shoot tissue taken approximately 20 cm above the soil surface</tissue>
    </source>
</reference>
<reference evidence="1" key="2">
    <citation type="journal article" date="2015" name="Data Brief">
        <title>Shoot transcriptome of the giant reed, Arundo donax.</title>
        <authorList>
            <person name="Barrero R.A."/>
            <person name="Guerrero F.D."/>
            <person name="Moolhuijzen P."/>
            <person name="Goolsby J.A."/>
            <person name="Tidwell J."/>
            <person name="Bellgard S.E."/>
            <person name="Bellgard M.I."/>
        </authorList>
    </citation>
    <scope>NUCLEOTIDE SEQUENCE</scope>
    <source>
        <tissue evidence="1">Shoot tissue taken approximately 20 cm above the soil surface</tissue>
    </source>
</reference>